<dbReference type="InterPro" id="IPR051603">
    <property type="entry name" value="Zinc-ADH_QOR/CCCR"/>
</dbReference>
<name>A0A543BL31_9MICO</name>
<reference evidence="3 4" key="1">
    <citation type="submission" date="2019-06" db="EMBL/GenBank/DDBJ databases">
        <title>Sequencing the genomes of 1000 actinobacteria strains.</title>
        <authorList>
            <person name="Klenk H.-P."/>
        </authorList>
    </citation>
    <scope>NUCLEOTIDE SEQUENCE [LARGE SCALE GENOMIC DNA]</scope>
    <source>
        <strain evidence="3 4">DSM 20169</strain>
    </source>
</reference>
<dbReference type="InterPro" id="IPR011032">
    <property type="entry name" value="GroES-like_sf"/>
</dbReference>
<dbReference type="InterPro" id="IPR036291">
    <property type="entry name" value="NAD(P)-bd_dom_sf"/>
</dbReference>
<dbReference type="PANTHER" id="PTHR44154">
    <property type="entry name" value="QUINONE OXIDOREDUCTASE"/>
    <property type="match status" value="1"/>
</dbReference>
<dbReference type="SUPFAM" id="SSF50129">
    <property type="entry name" value="GroES-like"/>
    <property type="match status" value="1"/>
</dbReference>
<dbReference type="PANTHER" id="PTHR44154:SF1">
    <property type="entry name" value="QUINONE OXIDOREDUCTASE"/>
    <property type="match status" value="1"/>
</dbReference>
<dbReference type="InterPro" id="IPR013149">
    <property type="entry name" value="ADH-like_C"/>
</dbReference>
<evidence type="ECO:0000313" key="3">
    <source>
        <dbReference type="EMBL" id="TQL85540.1"/>
    </source>
</evidence>
<comment type="caution">
    <text evidence="3">The sequence shown here is derived from an EMBL/GenBank/DDBJ whole genome shotgun (WGS) entry which is preliminary data.</text>
</comment>
<keyword evidence="4" id="KW-1185">Reference proteome</keyword>
<gene>
    <name evidence="3" type="ORF">FB560_1157</name>
</gene>
<organism evidence="3 4">
    <name type="scientific">Microbacterium saperdae</name>
    <dbReference type="NCBI Taxonomy" id="69368"/>
    <lineage>
        <taxon>Bacteria</taxon>
        <taxon>Bacillati</taxon>
        <taxon>Actinomycetota</taxon>
        <taxon>Actinomycetes</taxon>
        <taxon>Micrococcales</taxon>
        <taxon>Microbacteriaceae</taxon>
        <taxon>Microbacterium</taxon>
    </lineage>
</organism>
<keyword evidence="1" id="KW-0521">NADP</keyword>
<dbReference type="OrthoDB" id="3175656at2"/>
<sequence>MTRMMRAVVVDAPGPPDVLNVRDIPVPVVRPGEVLIRVKAFGLNRSELHFRQGLASFGSFPRVPGIEATGIVEDAPGGEFSPGAQVVTMMGGMGRTFDGGYAEYVVVPAGQVIPFHSDLPWGALGAVPEMLQTAHGSLTTGLQARAGDSILIRGGTSSVGLAATVLAKLGGMTVYATTRREAAREQMKRVGVDHVLIDDGDISAQIRRVLPDGVDGAIELVGVNVLRDTLRAVRIGGTVCFTGMLSDQWTIPDFYPMDWLPNGVRLSAYSGEAADLSPQTLQHYLDAVRDGRAVVPVGRTYRLEDIVHAHRDMEAGTVGGKGVVVL</sequence>
<dbReference type="RefSeq" id="WP_141871479.1">
    <property type="nucleotide sequence ID" value="NZ_VFOX01000001.1"/>
</dbReference>
<evidence type="ECO:0000259" key="2">
    <source>
        <dbReference type="SMART" id="SM00829"/>
    </source>
</evidence>
<dbReference type="EMBL" id="VFOX01000001">
    <property type="protein sequence ID" value="TQL85540.1"/>
    <property type="molecule type" value="Genomic_DNA"/>
</dbReference>
<dbReference type="Gene3D" id="3.40.50.720">
    <property type="entry name" value="NAD(P)-binding Rossmann-like Domain"/>
    <property type="match status" value="1"/>
</dbReference>
<evidence type="ECO:0000313" key="4">
    <source>
        <dbReference type="Proteomes" id="UP000317209"/>
    </source>
</evidence>
<dbReference type="SUPFAM" id="SSF51735">
    <property type="entry name" value="NAD(P)-binding Rossmann-fold domains"/>
    <property type="match status" value="1"/>
</dbReference>
<dbReference type="Pfam" id="PF00107">
    <property type="entry name" value="ADH_zinc_N"/>
    <property type="match status" value="1"/>
</dbReference>
<dbReference type="Proteomes" id="UP000317209">
    <property type="component" value="Unassembled WGS sequence"/>
</dbReference>
<dbReference type="GO" id="GO:0016491">
    <property type="term" value="F:oxidoreductase activity"/>
    <property type="evidence" value="ECO:0007669"/>
    <property type="project" value="InterPro"/>
</dbReference>
<feature type="domain" description="Enoyl reductase (ER)" evidence="2">
    <location>
        <begin position="14"/>
        <end position="324"/>
    </location>
</feature>
<dbReference type="SMART" id="SM00829">
    <property type="entry name" value="PKS_ER"/>
    <property type="match status" value="1"/>
</dbReference>
<accession>A0A543BL31</accession>
<dbReference type="CDD" id="cd08243">
    <property type="entry name" value="quinone_oxidoreductase_like_1"/>
    <property type="match status" value="1"/>
</dbReference>
<protein>
    <submittedName>
        <fullName evidence="3">NADPH:quinone reductase-like Zn-dependent oxidoreductase</fullName>
    </submittedName>
</protein>
<proteinExistence type="predicted"/>
<dbReference type="AlphaFoldDB" id="A0A543BL31"/>
<evidence type="ECO:0000256" key="1">
    <source>
        <dbReference type="ARBA" id="ARBA00022857"/>
    </source>
</evidence>
<dbReference type="InterPro" id="IPR013154">
    <property type="entry name" value="ADH-like_N"/>
</dbReference>
<dbReference type="Pfam" id="PF08240">
    <property type="entry name" value="ADH_N"/>
    <property type="match status" value="1"/>
</dbReference>
<dbReference type="InterPro" id="IPR020843">
    <property type="entry name" value="ER"/>
</dbReference>
<dbReference type="Gene3D" id="3.90.180.10">
    <property type="entry name" value="Medium-chain alcohol dehydrogenases, catalytic domain"/>
    <property type="match status" value="1"/>
</dbReference>